<feature type="domain" description="UBA" evidence="5">
    <location>
        <begin position="2247"/>
        <end position="2292"/>
    </location>
</feature>
<dbReference type="PANTHER" id="PTHR16166:SF141">
    <property type="entry name" value="INTERMEMBRANE LIPID TRANSFER PROTEIN VPS13D"/>
    <property type="match status" value="1"/>
</dbReference>
<dbReference type="GO" id="GO:0006869">
    <property type="term" value="P:lipid transport"/>
    <property type="evidence" value="ECO:0007669"/>
    <property type="project" value="UniProtKB-KW"/>
</dbReference>
<evidence type="ECO:0000313" key="7">
    <source>
        <dbReference type="Proteomes" id="UP000828390"/>
    </source>
</evidence>
<dbReference type="CDD" id="cd14306">
    <property type="entry name" value="UBA_VP13D"/>
    <property type="match status" value="1"/>
</dbReference>
<feature type="non-terminal residue" evidence="6">
    <location>
        <position position="3653"/>
    </location>
</feature>
<sequence length="3653" mass="410786">EREAYSIMELECSSIEMMFESRPRSSGLTFGLSVGGLQLLDKLTLGSQFPVLVGCQNKERFGPKRQAGYQRQSYFAPLKEDEDKKLFVLKFDKNPLNTTANNRFSIRTEPLDIVYNCPAFRRVRDIFSSKNVSRMKKSTSSISAAARLQYETLKRQTQADIKKSFTLLLEGSEKLKRWEIDMDIAAPQIILPEKFVCDNTNMIVLDLGHLRFHNTKKGTPDSSDEFLTPMSTPPSELEEDPQPSIVKLDTLSQQDLTEDQFYSKLYDMYTLELTDLQVMSGRMKDNWRQINQRTTTHLHLVDRLSISVHFERRLIYTADPLYPTIIASGTMPSLTLHVNEQKVQIINSCLSSLTPPLSEHQPQTCLSLSESHSGLHISDPRGVAPSISMETVGKDEEVSMKLKELLEDSQLLRAQFNINKVALEIHSRDRPIAELQVSNVKTSLTKRPYSMSMTLSVHSLLVVDALQMYGKDFELLMASHRNVILDCTGSLRDSAATSPMAVSPRSPPGSPMECLPSNLPSNQPTTSGGIHDVVARAFQALINTDDIVPKVNKGGYVLDRVTSPLPDSEALICVEYEMLAANSPSKKDDGALHVVDFQFNNLDIIANQETVVEILSFLKRITPRSSSAVHKAVGSDNTGVSQPNVGQPFKKQANATPHLELTADFNRLSVLLMRIVEDGEKKLARKVATVTMSSARVQASIDTRLSMTGWLGGFHVFDITPDAKRHQKVFCVGQDFQQHGQDFVSPDMYKTANESVFNDTNGDTLKAFSFQFSKPLRKFASMCSSPMFEQSRELLEEDNAIAVNLRVASLCYTHSPRFIKELSLCVSEFKEYKLSVAKSIKSVASEVAKGMIAKHSDLNQTGPFGSTSSIDMYTKMKSNMSADKTEMEFLENATTTEDGEQLKYKILLDASFDSPVIVVPKSATSSQVLIAHLGQITLSNRSDQGQIQFTEEVLSEENIDKEDDQKERIFLEFRRMNLYSVDVNQTLQSDISKFSDSMDYRALNINSDTDTPIMYDTTLQVTVDHIFNNSSAQINLVGKHDFDSESFMPDDIVIPSSVSISQPIMDIRAKIQTPLKIVLQKNVYEQILQTSDYLSSLKQIGSNLETNISTPAADKEDKIVDLKEDSSSTLKSSTSLDKTSFITKKVRFEVPRFNVELRGNFAEGEQGLVDLRLNRFLLDLTKDNPATTNLELSLKSIMVEDLLQPPDSPHRIIVMSKGPQREDSANMKVHQFLSHSCPDNAIVAPIPAMPGSLPSSFHSNMSGMNKPIISKPIISKPIIAVFGPRRLASDSGSRQRPSSLTPPLCLSRSQSHDELYEERLVHISLLLVDMESKEYTEKYNQTKRFVDVDLSCLEVKVNLQTWVVLLDFLGLGAKVQDIDVLAGREPDSSTQPLNPDDYVQAIVNSEISVKMEQLAVVLNKEEYILAEVSASKLNAKVTMKDGNMDAKGQLGKVNVLDLSPSGALYKERFLTVGDQALEFDFFKYGLPDPWCKRDYDIRLKVGMSSVRYTHTHKFTQEMLGFAQHFLQLQDVLGRMRAASAGKKINESAFHQARLLLDIEAGSPIILIPHSSRTTDVLVADLGKLSVKNCFRLAGDKGTFTEEDQNKMSSEDVGSESATSMSSLNTTQRSMSVASIGPARSMSLTDTQYSLIHKNMDPMQQSVYGSLDDDFRNHENDADISTVDIGSSVDPLTPTVDLARQKSRTSLVSRSDSIPKSKDTMAPASASGLNVFLMQDFFSQSMNASSGGNTFAENCNNAVMGEMPTKLSSVEDITMSGPCLLDVMEVTLSEMDLFSAERVEKQHYHGNNLRQDLEFPSCVIQRKSSPLLKEKCLLSLKIERNLDGDRSHDVPDIRVKGMLSSVHCCLDLAQYKLIRGLLDHNLGEKFENFKKELLTHMQDPQIQTVLSGKVWTVISMAVDLHNVTLELVTSHNLDLSDPTESDTSLAKLNFIRSCLSYESFSDQSKETDLVSQEILISDTRFRNVATNQRSSVFERILQPLKTGPRCGLQLDLHHCTTPEGRTLSVVINNMKVMCSFQWLIEVKEFIATKLEDPFFKDNLSSSIPTAPTPGGSLASSLGSQPASPVSGASSNVTSQNVQEEPPFHLKLNITDTEFVVVENLASLDTNAVILRSTAVVSYQPQSTDKMLSCTLRSLEVFSCNLQAEEETALSIVDPVTFQVTIEKNSRVMPIRRDSPTQLGIMDTRVFKQGQLLLEVLMDNPMNVRLSYQDMKLFLAIWETLPKQFKAKQSTESFVSDHHVERLREMGFSHGDCVKALVDNKNNVNEAANWLLQNAKPEHKKKTETKITTVEIIMKTLSLCLIDDCQDADVPLFELNFNGLNVKYEPGNEGFAKFGISGDYYNRTLAGWEPFLEQWKCQAQWRNYQYPDKKLALEISASDVLDISITSQLLQLYNMTKDKWSKDYYKHAESCQKYMESPCGVRRRQLLRPYAIRNLTGCLVYFQPVTVSPSHVATEGEAPGPGRQDWVLVPPGEVVPFDFQRKDKIRHKKHESLRVHQVIVRVDGWQKLTPLSVDKVGTFYRHAISDIGKQTIFKGGKRPHTRVVFDIAHEGTARKVITLRSALMLSNQLSEPIELRMDNPVIPGRFENFIIQSNQKKPIPIHFISSRLWLRPLDWPVNFCVEPINWQQVRKKGEVISDTRFCQSEDAIYRFAVAVCHENYPESSQDELHPLPGHLVMIMPPLTVHNLLPIDMEFYFKGTDLRGHVKPGKQIQIPAANMNVKLLFGVHLENFPQCKELEIPPADRSYRATLRLYDCDNRLLELNICVLCHVGGSLKLTVSVPYWLVNKSGLPLVFRQDGCREAAGQGEENEMARIVSPLLFNFNNESNSPYLCEMRLGKHKHGSDTVPVWCKGFALKNDADRPTVRQLNVAPRTTNRPDWIYNIGIEVKQGKGHFRATTIVTFAPRYCISNMSEHKLCIAQRHFTHAEAQSHMEGQLTSFTQCNMPFHWPRADLDQLLCVKLLDVEGCNWSGGFKIDEVSSFHINMRDESRNSRLLKVEVLLQGQTFNIVFIDADETPPPFRIDNFSEMPLQYFQAQTHDDRLRAVIKPNTSLPYALDEPTLPHYLTLSVPSGGKATYDLNKFGEGDQLVYQNYLFIAATATVKRNVDYSYSKSSDLVLDCEHDFVVFRKKEVGKRSQLWRMTSQGMLENEGRCQPLEPGKTVRPGQKYVLDVADSEAHPGKAVALALKKENVGRTARQKWIFKEGMLQSAVGNMCVQCPGGPDGLHDGAIAVLGPAPDDLSRVPDNMLMCIQKLNPGSGCLMVRMQMDGPVRVLQINDVQHRQIQKTISEDDIDWEIYEESLNHKTNEKRSKLQQRNIEFDMNLKGGLGVSLVNSTPEELLYIRLKNITLNYRENAKAVTMEMTVANIQADNQLLGATTTAMLFVTPVSSSDVVENTHALWISAHKLPNMGWNAEIFKHLLVKIKKLTLQLDEVLLWKLIQFGDLGQKPADTMDIESGASDLNVTLSSSMAAKTKRYYFGMLKIQPALITLSFLTPTGGLPTELYNIKKRKGIKKLPNFEDAKVKLDEFKKEHKFDSKEFYLIELKKHYSDQLILHYSDKHCPDQGILPVRAQEKSLRSSNSACYSSRNIVQMYVCITLDSKEFYLLELMKHYSDSKKFYLLELKKHCPDQGILH</sequence>
<accession>A0A9D4K6M8</accession>
<dbReference type="InterPro" id="IPR009060">
    <property type="entry name" value="UBA-like_sf"/>
</dbReference>
<dbReference type="Proteomes" id="UP000828390">
    <property type="component" value="Unassembled WGS sequence"/>
</dbReference>
<dbReference type="InterPro" id="IPR015940">
    <property type="entry name" value="UBA"/>
</dbReference>
<dbReference type="PROSITE" id="PS50231">
    <property type="entry name" value="RICIN_B_LECTIN"/>
    <property type="match status" value="1"/>
</dbReference>
<dbReference type="Pfam" id="PF12624">
    <property type="entry name" value="VPS13_N"/>
    <property type="match status" value="1"/>
</dbReference>
<dbReference type="GO" id="GO:0007005">
    <property type="term" value="P:mitochondrion organization"/>
    <property type="evidence" value="ECO:0007669"/>
    <property type="project" value="TreeGrafter"/>
</dbReference>
<evidence type="ECO:0000256" key="1">
    <source>
        <dbReference type="ARBA" id="ARBA00006545"/>
    </source>
</evidence>
<dbReference type="InterPro" id="IPR026847">
    <property type="entry name" value="VPS13"/>
</dbReference>
<dbReference type="PANTHER" id="PTHR16166">
    <property type="entry name" value="VACUOLAR PROTEIN SORTING-ASSOCIATED PROTEIN VPS13"/>
    <property type="match status" value="1"/>
</dbReference>
<dbReference type="InterPro" id="IPR041969">
    <property type="entry name" value="VP13D_UBA"/>
</dbReference>
<dbReference type="SMART" id="SM00165">
    <property type="entry name" value="UBA"/>
    <property type="match status" value="1"/>
</dbReference>
<dbReference type="Gene3D" id="1.10.8.10">
    <property type="entry name" value="DNA helicase RuvA subunit, C-terminal domain"/>
    <property type="match status" value="1"/>
</dbReference>
<feature type="non-terminal residue" evidence="6">
    <location>
        <position position="1"/>
    </location>
</feature>
<evidence type="ECO:0000256" key="3">
    <source>
        <dbReference type="ARBA" id="ARBA00023055"/>
    </source>
</evidence>
<keyword evidence="7" id="KW-1185">Reference proteome</keyword>
<feature type="region of interest" description="Disordered" evidence="4">
    <location>
        <begin position="2065"/>
        <end position="2096"/>
    </location>
</feature>
<dbReference type="InterPro" id="IPR056747">
    <property type="entry name" value="VPS13-like_M"/>
</dbReference>
<evidence type="ECO:0000256" key="4">
    <source>
        <dbReference type="SAM" id="MobiDB-lite"/>
    </source>
</evidence>
<feature type="compositionally biased region" description="Polar residues" evidence="4">
    <location>
        <begin position="2072"/>
        <end position="2096"/>
    </location>
</feature>
<dbReference type="InterPro" id="IPR009543">
    <property type="entry name" value="VPS13_VAB"/>
</dbReference>
<evidence type="ECO:0000256" key="2">
    <source>
        <dbReference type="ARBA" id="ARBA00022448"/>
    </source>
</evidence>
<dbReference type="PROSITE" id="PS50030">
    <property type="entry name" value="UBA"/>
    <property type="match status" value="1"/>
</dbReference>
<comment type="similarity">
    <text evidence="1">Belongs to the VPS13 family.</text>
</comment>
<reference evidence="6" key="1">
    <citation type="journal article" date="2019" name="bioRxiv">
        <title>The Genome of the Zebra Mussel, Dreissena polymorpha: A Resource for Invasive Species Research.</title>
        <authorList>
            <person name="McCartney M.A."/>
            <person name="Auch B."/>
            <person name="Kono T."/>
            <person name="Mallez S."/>
            <person name="Zhang Y."/>
            <person name="Obille A."/>
            <person name="Becker A."/>
            <person name="Abrahante J.E."/>
            <person name="Garbe J."/>
            <person name="Badalamenti J.P."/>
            <person name="Herman A."/>
            <person name="Mangelson H."/>
            <person name="Liachko I."/>
            <person name="Sullivan S."/>
            <person name="Sone E.D."/>
            <person name="Koren S."/>
            <person name="Silverstein K.A.T."/>
            <person name="Beckman K.B."/>
            <person name="Gohl D.M."/>
        </authorList>
    </citation>
    <scope>NUCLEOTIDE SEQUENCE</scope>
    <source>
        <strain evidence="6">Duluth1</strain>
        <tissue evidence="6">Whole animal</tissue>
    </source>
</reference>
<feature type="region of interest" description="Disordered" evidence="4">
    <location>
        <begin position="216"/>
        <end position="241"/>
    </location>
</feature>
<feature type="region of interest" description="Disordered" evidence="4">
    <location>
        <begin position="1601"/>
        <end position="1625"/>
    </location>
</feature>
<organism evidence="6 7">
    <name type="scientific">Dreissena polymorpha</name>
    <name type="common">Zebra mussel</name>
    <name type="synonym">Mytilus polymorpha</name>
    <dbReference type="NCBI Taxonomy" id="45954"/>
    <lineage>
        <taxon>Eukaryota</taxon>
        <taxon>Metazoa</taxon>
        <taxon>Spiralia</taxon>
        <taxon>Lophotrochozoa</taxon>
        <taxon>Mollusca</taxon>
        <taxon>Bivalvia</taxon>
        <taxon>Autobranchia</taxon>
        <taxon>Heteroconchia</taxon>
        <taxon>Euheterodonta</taxon>
        <taxon>Imparidentia</taxon>
        <taxon>Neoheterodontei</taxon>
        <taxon>Myida</taxon>
        <taxon>Dreissenoidea</taxon>
        <taxon>Dreissenidae</taxon>
        <taxon>Dreissena</taxon>
    </lineage>
</organism>
<keyword evidence="3" id="KW-0445">Lipid transport</keyword>
<protein>
    <recommendedName>
        <fullName evidence="5">UBA domain-containing protein</fullName>
    </recommendedName>
</protein>
<evidence type="ECO:0000259" key="5">
    <source>
        <dbReference type="PROSITE" id="PS50030"/>
    </source>
</evidence>
<proteinExistence type="inferred from homology"/>
<name>A0A9D4K6M8_DREPO</name>
<evidence type="ECO:0000313" key="6">
    <source>
        <dbReference type="EMBL" id="KAH3833861.1"/>
    </source>
</evidence>
<dbReference type="GO" id="GO:0045053">
    <property type="term" value="P:protein retention in Golgi apparatus"/>
    <property type="evidence" value="ECO:0007669"/>
    <property type="project" value="TreeGrafter"/>
</dbReference>
<keyword evidence="2" id="KW-0813">Transport</keyword>
<dbReference type="GO" id="GO:0006623">
    <property type="term" value="P:protein targeting to vacuole"/>
    <property type="evidence" value="ECO:0007669"/>
    <property type="project" value="TreeGrafter"/>
</dbReference>
<comment type="caution">
    <text evidence="6">The sequence shown here is derived from an EMBL/GenBank/DDBJ whole genome shotgun (WGS) entry which is preliminary data.</text>
</comment>
<feature type="compositionally biased region" description="Polar residues" evidence="4">
    <location>
        <begin position="1615"/>
        <end position="1625"/>
    </location>
</feature>
<dbReference type="SUPFAM" id="SSF46934">
    <property type="entry name" value="UBA-like"/>
    <property type="match status" value="1"/>
</dbReference>
<dbReference type="InterPro" id="IPR026854">
    <property type="entry name" value="VPS13_N"/>
</dbReference>
<gene>
    <name evidence="6" type="ORF">DPMN_107177</name>
</gene>
<dbReference type="Pfam" id="PF25033">
    <property type="entry name" value="VPS13_M"/>
    <property type="match status" value="2"/>
</dbReference>
<reference evidence="6" key="2">
    <citation type="submission" date="2020-11" db="EMBL/GenBank/DDBJ databases">
        <authorList>
            <person name="McCartney M.A."/>
            <person name="Auch B."/>
            <person name="Kono T."/>
            <person name="Mallez S."/>
            <person name="Becker A."/>
            <person name="Gohl D.M."/>
            <person name="Silverstein K.A.T."/>
            <person name="Koren S."/>
            <person name="Bechman K.B."/>
            <person name="Herman A."/>
            <person name="Abrahante J.E."/>
            <person name="Garbe J."/>
        </authorList>
    </citation>
    <scope>NUCLEOTIDE SEQUENCE</scope>
    <source>
        <strain evidence="6">Duluth1</strain>
        <tissue evidence="6">Whole animal</tissue>
    </source>
</reference>
<dbReference type="Pfam" id="PF25036">
    <property type="entry name" value="VPS13_VAB"/>
    <property type="match status" value="1"/>
</dbReference>
<dbReference type="EMBL" id="JAIWYP010000004">
    <property type="protein sequence ID" value="KAH3833861.1"/>
    <property type="molecule type" value="Genomic_DNA"/>
</dbReference>